<dbReference type="RefSeq" id="XP_065667732.1">
    <property type="nucleotide sequence ID" value="XM_065811660.1"/>
</dbReference>
<protein>
    <submittedName>
        <fullName evidence="3">Uncharacterized protein LOC136088021</fullName>
    </submittedName>
</protein>
<evidence type="ECO:0000313" key="2">
    <source>
        <dbReference type="Proteomes" id="UP001652625"/>
    </source>
</evidence>
<organism evidence="2 3">
    <name type="scientific">Hydra vulgaris</name>
    <name type="common">Hydra</name>
    <name type="synonym">Hydra attenuata</name>
    <dbReference type="NCBI Taxonomy" id="6087"/>
    <lineage>
        <taxon>Eukaryota</taxon>
        <taxon>Metazoa</taxon>
        <taxon>Cnidaria</taxon>
        <taxon>Hydrozoa</taxon>
        <taxon>Hydroidolina</taxon>
        <taxon>Anthoathecata</taxon>
        <taxon>Aplanulata</taxon>
        <taxon>Hydridae</taxon>
        <taxon>Hydra</taxon>
    </lineage>
</organism>
<dbReference type="InterPro" id="IPR036397">
    <property type="entry name" value="RNaseH_sf"/>
</dbReference>
<dbReference type="SUPFAM" id="SSF53098">
    <property type="entry name" value="Ribonuclease H-like"/>
    <property type="match status" value="1"/>
</dbReference>
<reference evidence="3" key="1">
    <citation type="submission" date="2025-08" db="UniProtKB">
        <authorList>
            <consortium name="RefSeq"/>
        </authorList>
    </citation>
    <scope>IDENTIFICATION</scope>
</reference>
<dbReference type="Gene3D" id="3.30.420.10">
    <property type="entry name" value="Ribonuclease H-like superfamily/Ribonuclease H"/>
    <property type="match status" value="1"/>
</dbReference>
<dbReference type="PROSITE" id="PS50994">
    <property type="entry name" value="INTEGRASE"/>
    <property type="match status" value="1"/>
</dbReference>
<sequence>MTGTEHRVTSAYQPQSNGLCERQNRTIKEALVKVLDEKAVEWPYIIEGILFAHRVSKHTSTKYSPFFLLYNREPTLPVDVKYRMVDIKKHDIESFDRETFDAVLTSFISLREKVYHTAFKNIQTAQNKQQKDYNKRYQAPHLIGINDKVLLKIKKG</sequence>
<dbReference type="InterPro" id="IPR012337">
    <property type="entry name" value="RNaseH-like_sf"/>
</dbReference>
<dbReference type="PANTHER" id="PTHR37984">
    <property type="entry name" value="PROTEIN CBG26694"/>
    <property type="match status" value="1"/>
</dbReference>
<keyword evidence="2" id="KW-1185">Reference proteome</keyword>
<proteinExistence type="predicted"/>
<dbReference type="Proteomes" id="UP001652625">
    <property type="component" value="Chromosome 12"/>
</dbReference>
<dbReference type="InterPro" id="IPR050951">
    <property type="entry name" value="Retrovirus_Pol_polyprotein"/>
</dbReference>
<dbReference type="GeneID" id="136088021"/>
<gene>
    <name evidence="3" type="primary">LOC136088021</name>
</gene>
<evidence type="ECO:0000259" key="1">
    <source>
        <dbReference type="PROSITE" id="PS50994"/>
    </source>
</evidence>
<dbReference type="PANTHER" id="PTHR37984:SF15">
    <property type="entry name" value="INTEGRASE CATALYTIC DOMAIN-CONTAINING PROTEIN"/>
    <property type="match status" value="1"/>
</dbReference>
<name>A0ABM4D0J4_HYDVU</name>
<accession>A0ABM4D0J4</accession>
<feature type="domain" description="Integrase catalytic" evidence="1">
    <location>
        <begin position="1"/>
        <end position="73"/>
    </location>
</feature>
<evidence type="ECO:0000313" key="3">
    <source>
        <dbReference type="RefSeq" id="XP_065667732.1"/>
    </source>
</evidence>
<dbReference type="InterPro" id="IPR001584">
    <property type="entry name" value="Integrase_cat-core"/>
</dbReference>